<name>A0ABZ0W830_9BACT</name>
<dbReference type="Pfam" id="PF06713">
    <property type="entry name" value="bPH_4"/>
    <property type="match status" value="1"/>
</dbReference>
<evidence type="ECO:0000259" key="2">
    <source>
        <dbReference type="Pfam" id="PF06713"/>
    </source>
</evidence>
<dbReference type="EMBL" id="CP139960">
    <property type="protein sequence ID" value="WQD38652.1"/>
    <property type="molecule type" value="Genomic_DNA"/>
</dbReference>
<keyword evidence="1" id="KW-0472">Membrane</keyword>
<proteinExistence type="predicted"/>
<sequence length="137" mass="15596">MMIVYKTKASLLIKLLFVTVLIVLLIIALVEKSIALLAVTAGFGAFTLYIFFTTHYIIYENTLTIKSGFLFTASVNIESIRKVTRMKRHLLSGPGFSVDRLMIEYSEHGCVIIAPRLREAFVQHLKRINPDILYTEQ</sequence>
<dbReference type="RefSeq" id="WP_114791386.1">
    <property type="nucleotide sequence ID" value="NZ_CP139960.1"/>
</dbReference>
<evidence type="ECO:0000313" key="3">
    <source>
        <dbReference type="EMBL" id="WQD38652.1"/>
    </source>
</evidence>
<gene>
    <name evidence="3" type="ORF">U0035_00640</name>
</gene>
<accession>A0ABZ0W830</accession>
<feature type="domain" description="Uncharacterized protein YyaB-like PH" evidence="2">
    <location>
        <begin position="54"/>
        <end position="129"/>
    </location>
</feature>
<keyword evidence="1" id="KW-0812">Transmembrane</keyword>
<protein>
    <submittedName>
        <fullName evidence="3">PH domain-containing protein</fullName>
    </submittedName>
</protein>
<reference evidence="3 4" key="1">
    <citation type="submission" date="2023-12" db="EMBL/GenBank/DDBJ databases">
        <title>Genome sequencing and assembly of bacterial species from a model synthetic community.</title>
        <authorList>
            <person name="Hogle S.L."/>
        </authorList>
    </citation>
    <scope>NUCLEOTIDE SEQUENCE [LARGE SCALE GENOMIC DNA]</scope>
    <source>
        <strain evidence="3 4">HAMBI_3031</strain>
    </source>
</reference>
<feature type="transmembrane region" description="Helical" evidence="1">
    <location>
        <begin position="12"/>
        <end position="30"/>
    </location>
</feature>
<dbReference type="Proteomes" id="UP001325680">
    <property type="component" value="Chromosome"/>
</dbReference>
<evidence type="ECO:0000256" key="1">
    <source>
        <dbReference type="SAM" id="Phobius"/>
    </source>
</evidence>
<dbReference type="InterPro" id="IPR009589">
    <property type="entry name" value="PH_YyaB-like"/>
</dbReference>
<evidence type="ECO:0000313" key="4">
    <source>
        <dbReference type="Proteomes" id="UP001325680"/>
    </source>
</evidence>
<keyword evidence="1" id="KW-1133">Transmembrane helix</keyword>
<feature type="transmembrane region" description="Helical" evidence="1">
    <location>
        <begin position="36"/>
        <end position="59"/>
    </location>
</feature>
<organism evidence="3 4">
    <name type="scientific">Niabella yanshanensis</name>
    <dbReference type="NCBI Taxonomy" id="577386"/>
    <lineage>
        <taxon>Bacteria</taxon>
        <taxon>Pseudomonadati</taxon>
        <taxon>Bacteroidota</taxon>
        <taxon>Chitinophagia</taxon>
        <taxon>Chitinophagales</taxon>
        <taxon>Chitinophagaceae</taxon>
        <taxon>Niabella</taxon>
    </lineage>
</organism>
<keyword evidence="4" id="KW-1185">Reference proteome</keyword>